<evidence type="ECO:0000256" key="5">
    <source>
        <dbReference type="PROSITE-ProRule" id="PRU00192"/>
    </source>
</evidence>
<comment type="subcellular location">
    <subcellularLocation>
        <location evidence="1">Cytoplasm</location>
    </subcellularLocation>
</comment>
<keyword evidence="2 5" id="KW-0728">SH3 domain</keyword>
<proteinExistence type="predicted"/>
<evidence type="ECO:0000256" key="3">
    <source>
        <dbReference type="ARBA" id="ARBA00022490"/>
    </source>
</evidence>
<dbReference type="AlphaFoldDB" id="A0A2G8KT02"/>
<dbReference type="Gene3D" id="2.30.30.40">
    <property type="entry name" value="SH3 Domains"/>
    <property type="match status" value="1"/>
</dbReference>
<dbReference type="EMBL" id="MRZV01000387">
    <property type="protein sequence ID" value="PIK51134.1"/>
    <property type="molecule type" value="Genomic_DNA"/>
</dbReference>
<gene>
    <name evidence="7" type="ORF">BSL78_11966</name>
</gene>
<protein>
    <recommendedName>
        <fullName evidence="6">SH3 domain-containing protein</fullName>
    </recommendedName>
</protein>
<dbReference type="GO" id="GO:0005886">
    <property type="term" value="C:plasma membrane"/>
    <property type="evidence" value="ECO:0007669"/>
    <property type="project" value="TreeGrafter"/>
</dbReference>
<comment type="caution">
    <text evidence="7">The sequence shown here is derived from an EMBL/GenBank/DDBJ whole genome shotgun (WGS) entry which is preliminary data.</text>
</comment>
<organism evidence="7 8">
    <name type="scientific">Stichopus japonicus</name>
    <name type="common">Sea cucumber</name>
    <dbReference type="NCBI Taxonomy" id="307972"/>
    <lineage>
        <taxon>Eukaryota</taxon>
        <taxon>Metazoa</taxon>
        <taxon>Echinodermata</taxon>
        <taxon>Eleutherozoa</taxon>
        <taxon>Echinozoa</taxon>
        <taxon>Holothuroidea</taxon>
        <taxon>Aspidochirotacea</taxon>
        <taxon>Aspidochirotida</taxon>
        <taxon>Stichopodidae</taxon>
        <taxon>Apostichopus</taxon>
    </lineage>
</organism>
<reference evidence="7 8" key="1">
    <citation type="journal article" date="2017" name="PLoS Biol.">
        <title>The sea cucumber genome provides insights into morphological evolution and visceral regeneration.</title>
        <authorList>
            <person name="Zhang X."/>
            <person name="Sun L."/>
            <person name="Yuan J."/>
            <person name="Sun Y."/>
            <person name="Gao Y."/>
            <person name="Zhang L."/>
            <person name="Li S."/>
            <person name="Dai H."/>
            <person name="Hamel J.F."/>
            <person name="Liu C."/>
            <person name="Yu Y."/>
            <person name="Liu S."/>
            <person name="Lin W."/>
            <person name="Guo K."/>
            <person name="Jin S."/>
            <person name="Xu P."/>
            <person name="Storey K.B."/>
            <person name="Huan P."/>
            <person name="Zhang T."/>
            <person name="Zhou Y."/>
            <person name="Zhang J."/>
            <person name="Lin C."/>
            <person name="Li X."/>
            <person name="Xing L."/>
            <person name="Huo D."/>
            <person name="Sun M."/>
            <person name="Wang L."/>
            <person name="Mercier A."/>
            <person name="Li F."/>
            <person name="Yang H."/>
            <person name="Xiang J."/>
        </authorList>
    </citation>
    <scope>NUCLEOTIDE SEQUENCE [LARGE SCALE GENOMIC DNA]</scope>
    <source>
        <strain evidence="7">Shaxun</strain>
        <tissue evidence="7">Muscle</tissue>
    </source>
</reference>
<evidence type="ECO:0000256" key="4">
    <source>
        <dbReference type="ARBA" id="ARBA00022553"/>
    </source>
</evidence>
<feature type="domain" description="SH3" evidence="6">
    <location>
        <begin position="161"/>
        <end position="221"/>
    </location>
</feature>
<dbReference type="GO" id="GO:0005737">
    <property type="term" value="C:cytoplasm"/>
    <property type="evidence" value="ECO:0007669"/>
    <property type="project" value="UniProtKB-SubCell"/>
</dbReference>
<dbReference type="PANTHER" id="PTHR15129:SF0">
    <property type="entry name" value="SH3 DOMAIN-CONTAINING PROTEIN"/>
    <property type="match status" value="1"/>
</dbReference>
<dbReference type="InterPro" id="IPR037781">
    <property type="entry name" value="SKAP_fam"/>
</dbReference>
<evidence type="ECO:0000256" key="1">
    <source>
        <dbReference type="ARBA" id="ARBA00004496"/>
    </source>
</evidence>
<accession>A0A2G8KT02</accession>
<dbReference type="Proteomes" id="UP000230750">
    <property type="component" value="Unassembled WGS sequence"/>
</dbReference>
<dbReference type="SMART" id="SM00326">
    <property type="entry name" value="SH3"/>
    <property type="match status" value="1"/>
</dbReference>
<sequence length="223" mass="25701">LEMATETDQQDWQEIQHVLTNVGVYLSTTLKKEHLKKVADKQRLNLMTEVHSALTMISKKHDVGLSPFVKSQSFTERHRGSQRRHQSIKKDGPTIEILLNGEDSEEVKTDNEDTYDEVTIKIEHVGEDTPPLGMLKNQETPLPQLPVEDNASLETVCWRYDYTNIYRALWDCKSEAADELELKRGDFVHIISREYEGWWIGEKENLTVGLVPSQYLMEAFVPS</sequence>
<keyword evidence="4" id="KW-0597">Phosphoprotein</keyword>
<evidence type="ECO:0000313" key="7">
    <source>
        <dbReference type="EMBL" id="PIK51134.1"/>
    </source>
</evidence>
<dbReference type="PROSITE" id="PS50002">
    <property type="entry name" value="SH3"/>
    <property type="match status" value="1"/>
</dbReference>
<dbReference type="InterPro" id="IPR036028">
    <property type="entry name" value="SH3-like_dom_sf"/>
</dbReference>
<evidence type="ECO:0000313" key="8">
    <source>
        <dbReference type="Proteomes" id="UP000230750"/>
    </source>
</evidence>
<dbReference type="Pfam" id="PF07653">
    <property type="entry name" value="SH3_2"/>
    <property type="match status" value="1"/>
</dbReference>
<keyword evidence="3" id="KW-0963">Cytoplasm</keyword>
<keyword evidence="8" id="KW-1185">Reference proteome</keyword>
<dbReference type="OrthoDB" id="243840at2759"/>
<evidence type="ECO:0000256" key="2">
    <source>
        <dbReference type="ARBA" id="ARBA00022443"/>
    </source>
</evidence>
<evidence type="ECO:0000259" key="6">
    <source>
        <dbReference type="PROSITE" id="PS50002"/>
    </source>
</evidence>
<feature type="non-terminal residue" evidence="7">
    <location>
        <position position="1"/>
    </location>
</feature>
<dbReference type="SUPFAM" id="SSF50044">
    <property type="entry name" value="SH3-domain"/>
    <property type="match status" value="1"/>
</dbReference>
<dbReference type="InterPro" id="IPR001452">
    <property type="entry name" value="SH3_domain"/>
</dbReference>
<name>A0A2G8KT02_STIJA</name>
<dbReference type="PANTHER" id="PTHR15129">
    <property type="entry name" value="SRC-ASSOCIATED ADAPTOR PROTEIN"/>
    <property type="match status" value="1"/>
</dbReference>
<dbReference type="PRINTS" id="PR00452">
    <property type="entry name" value="SH3DOMAIN"/>
</dbReference>